<evidence type="ECO:0000313" key="2">
    <source>
        <dbReference type="EMBL" id="EEA85407.1"/>
    </source>
</evidence>
<dbReference type="Pfam" id="PF04122">
    <property type="entry name" value="CW_binding_2"/>
    <property type="match status" value="3"/>
</dbReference>
<dbReference type="RefSeq" id="WP_006439864.1">
    <property type="nucleotide sequence ID" value="NZ_DS995356.1"/>
</dbReference>
<feature type="chain" id="PRO_5002843118" evidence="1">
    <location>
        <begin position="25"/>
        <end position="735"/>
    </location>
</feature>
<dbReference type="Gene3D" id="3.40.50.12090">
    <property type="match status" value="1"/>
</dbReference>
<protein>
    <submittedName>
        <fullName evidence="2">Putative cell wall binding repeat 2</fullName>
    </submittedName>
</protein>
<evidence type="ECO:0000256" key="1">
    <source>
        <dbReference type="SAM" id="SignalP"/>
    </source>
</evidence>
<name>B6FYJ5_PEPHT</name>
<dbReference type="EMBL" id="ABWP01000043">
    <property type="protein sequence ID" value="EEA85407.1"/>
    <property type="molecule type" value="Genomic_DNA"/>
</dbReference>
<evidence type="ECO:0000313" key="3">
    <source>
        <dbReference type="Proteomes" id="UP000003178"/>
    </source>
</evidence>
<sequence length="735" mass="77623">MNKKKLSVVMAGAMLATSVAPVLAAETTAKEYTVSQKKLLANEVKTLMETEMVSSNRALIADVIADGVAIPATDDAKFVSLDLAKEIFNAKADKISVYGVAKVGTNGVEDPAEYKVDAAVTLINGLNPGESIKVYKRTAEKFGGEIIVGSPITVTDSTVAKYTTAELVNVSAVATAFENEAKLKGKQTSNALSKLVKSIAVNNDKDGVIITLNALDENNTEKTIALKNGDEKLDFQLAYDKDGNLIDTTDVSQIQKFDHFGKKVTAYNKSKKVNDKTLSATYKVVADKNEDETLNASDLYDGFALTARGTEILADLKNAADKAEEEIESPTNALVQLAKTTGTVDANGYYKFTVTYKKVTGDKQSEVYKTITVRSTNENELKSLHKLLQKGTFNVGIVAGANRYETAVNVSKAAGTVLADAADTNKTNNIVLVNGEALVDGLAAAPYAATVNGTGKQAAPILLSQVDSLPAATKDYLKELSSEIAAKNLNKVTVTLIGGYAVLSDEVVSELEDMGFSVKRIGGDNREETSVKVAEKMPASTTTFVVGGNGEADAMSISAVAADKKAPIIVSKTNTISSDALSYLEDEASTDTVRIIGGESVFSKESEEKVNKALAKTNAAYRISGKNRQATNAAVIKEYYSASSTDAEGIVLVKDGVAKKSELVDALSAANYAVKIKAPIVLGTSGITDEQKNNLLNIDMATAVPATKGIVAQVGEGANRTLLETIAGLFNISNK</sequence>
<gene>
    <name evidence="2" type="ORF">CLOHIR_00947</name>
</gene>
<dbReference type="HOGENOM" id="CLU_351171_0_0_9"/>
<dbReference type="STRING" id="500633.CLOHIR_00947"/>
<comment type="caution">
    <text evidence="2">The sequence shown here is derived from an EMBL/GenBank/DDBJ whole genome shotgun (WGS) entry which is preliminary data.</text>
</comment>
<accession>B6FYJ5</accession>
<dbReference type="Proteomes" id="UP000003178">
    <property type="component" value="Unassembled WGS sequence"/>
</dbReference>
<dbReference type="AlphaFoldDB" id="B6FYJ5"/>
<reference evidence="2 3" key="2">
    <citation type="submission" date="2008-10" db="EMBL/GenBank/DDBJ databases">
        <title>Draft genome sequence of Clostridium hiranonis (DSM 13275).</title>
        <authorList>
            <person name="Sudarsanam P."/>
            <person name="Ley R."/>
            <person name="Guruge J."/>
            <person name="Turnbaugh P.J."/>
            <person name="Mahowald M."/>
            <person name="Liep D."/>
            <person name="Gordon J."/>
        </authorList>
    </citation>
    <scope>NUCLEOTIDE SEQUENCE [LARGE SCALE GENOMIC DNA]</scope>
    <source>
        <strain evidence="2 3">DSM 13275</strain>
    </source>
</reference>
<organism evidence="2 3">
    <name type="scientific">Peptacetobacter hiranonis (strain DSM 13275 / JCM 10541 / KCTC 15199 / TO-931)</name>
    <name type="common">Clostridium hiranonis</name>
    <dbReference type="NCBI Taxonomy" id="500633"/>
    <lineage>
        <taxon>Bacteria</taxon>
        <taxon>Bacillati</taxon>
        <taxon>Bacillota</taxon>
        <taxon>Clostridia</taxon>
        <taxon>Peptostreptococcales</taxon>
        <taxon>Peptostreptococcaceae</taxon>
        <taxon>Peptacetobacter</taxon>
    </lineage>
</organism>
<keyword evidence="3" id="KW-1185">Reference proteome</keyword>
<dbReference type="eggNOG" id="COG2247">
    <property type="taxonomic scope" value="Bacteria"/>
</dbReference>
<keyword evidence="1" id="KW-0732">Signal</keyword>
<dbReference type="InterPro" id="IPR007253">
    <property type="entry name" value="Cell_wall-bd_2"/>
</dbReference>
<proteinExistence type="predicted"/>
<dbReference type="OrthoDB" id="1744233at2"/>
<reference evidence="2 3" key="1">
    <citation type="submission" date="2008-09" db="EMBL/GenBank/DDBJ databases">
        <authorList>
            <person name="Fulton L."/>
            <person name="Clifton S."/>
            <person name="Fulton B."/>
            <person name="Xu J."/>
            <person name="Minx P."/>
            <person name="Pepin K.H."/>
            <person name="Johnson M."/>
            <person name="Thiruvilangam P."/>
            <person name="Bhonagiri V."/>
            <person name="Nash W.E."/>
            <person name="Mardis E.R."/>
            <person name="Wilson R.K."/>
        </authorList>
    </citation>
    <scope>NUCLEOTIDE SEQUENCE [LARGE SCALE GENOMIC DNA]</scope>
    <source>
        <strain evidence="2 3">DSM 13275</strain>
    </source>
</reference>
<feature type="signal peptide" evidence="1">
    <location>
        <begin position="1"/>
        <end position="24"/>
    </location>
</feature>